<proteinExistence type="predicted"/>
<accession>A0A158Q672</accession>
<protein>
    <submittedName>
        <fullName evidence="5">Vps8 domain-containing protein</fullName>
    </submittedName>
</protein>
<keyword evidence="4" id="KW-1185">Reference proteome</keyword>
<dbReference type="SUPFAM" id="SSF50978">
    <property type="entry name" value="WD40 repeat-like"/>
    <property type="match status" value="1"/>
</dbReference>
<dbReference type="Pfam" id="PF23410">
    <property type="entry name" value="Beta-prop_VPS8"/>
    <property type="match status" value="1"/>
</dbReference>
<evidence type="ECO:0000313" key="3">
    <source>
        <dbReference type="Proteomes" id="UP000038040"/>
    </source>
</evidence>
<dbReference type="OrthoDB" id="289913at2759"/>
<feature type="domain" description="Vacuolar protein sorting-associated protein 8 central" evidence="1">
    <location>
        <begin position="577"/>
        <end position="719"/>
    </location>
</feature>
<reference evidence="5" key="1">
    <citation type="submission" date="2016-04" db="UniProtKB">
        <authorList>
            <consortium name="WormBaseParasite"/>
        </authorList>
    </citation>
    <scope>IDENTIFICATION</scope>
</reference>
<dbReference type="Pfam" id="PF12816">
    <property type="entry name" value="TPR_Vps8"/>
    <property type="match status" value="1"/>
</dbReference>
<dbReference type="Proteomes" id="UP000038040">
    <property type="component" value="Unplaced"/>
</dbReference>
<dbReference type="GO" id="GO:0034058">
    <property type="term" value="P:endosomal vesicle fusion"/>
    <property type="evidence" value="ECO:0007669"/>
    <property type="project" value="TreeGrafter"/>
</dbReference>
<dbReference type="InterPro" id="IPR045111">
    <property type="entry name" value="Vps41/Vps8"/>
</dbReference>
<dbReference type="InterPro" id="IPR025941">
    <property type="entry name" value="Vps8_central_dom"/>
</dbReference>
<organism evidence="3 5">
    <name type="scientific">Dracunculus medinensis</name>
    <name type="common">Guinea worm</name>
    <dbReference type="NCBI Taxonomy" id="318479"/>
    <lineage>
        <taxon>Eukaryota</taxon>
        <taxon>Metazoa</taxon>
        <taxon>Ecdysozoa</taxon>
        <taxon>Nematoda</taxon>
        <taxon>Chromadorea</taxon>
        <taxon>Rhabditida</taxon>
        <taxon>Spirurina</taxon>
        <taxon>Dracunculoidea</taxon>
        <taxon>Dracunculidae</taxon>
        <taxon>Dracunculus</taxon>
    </lineage>
</organism>
<reference evidence="2 4" key="2">
    <citation type="submission" date="2018-11" db="EMBL/GenBank/DDBJ databases">
        <authorList>
            <consortium name="Pathogen Informatics"/>
        </authorList>
    </citation>
    <scope>NUCLEOTIDE SEQUENCE [LARGE SCALE GENOMIC DNA]</scope>
</reference>
<evidence type="ECO:0000313" key="2">
    <source>
        <dbReference type="EMBL" id="VDN53008.1"/>
    </source>
</evidence>
<evidence type="ECO:0000313" key="5">
    <source>
        <dbReference type="WBParaSite" id="DME_0000924401-mRNA-1"/>
    </source>
</evidence>
<sequence length="1183" mass="134210">MSSLSSVATDEDIVDRWIEIDDSISSPQQTLDEILAEKSINFEDELSLGDDDLFSIVTTGHILSTESDLSYQLDPPILKAKLVTGREVGTSDVNLLRKFRRSDLLNDRESERNIHRLDFPDLHRAFSEKVGRKAAARTYRLIISIESISHQLFAQYSRQNGGPASAIAVSDHCIAVGTSRGMVLLFSPTKLVIGFGSGALCIMSVATGKIVHEVFDAVQPGKGILQIIAVDRGHRLVILDNGGSVYELRLPSAIRSRQLRCIFSGSNGEVVFMNSLSKDRFIALFSLTKFFLISLPEVQCIFMLPYTGASNRPPLFDWRIIDSMLLGNKKILGPVFCIGRESRIDLFHLTNNSHGSKNVTHIRSFQLKYDIINLKWIDSYRFLTIDPMEKVHLFDIERKDIIEASMSISEMELIYATADFKGLSTGGNVSLAMQMLSDAVCYQSICREGSILYILGQFSVHTITLMDPLTQLDIFIERNEISSALLYATDLFASKVLNRSSRNDIQNSISALIPDLIKQLLVLTIDGLNFGKIVQLIDHYKKHIGLLVRTCVLTSQFDLLYNTIYPCLEKDPLSKSVFFEFLDELIIDGHFEDISPSMISDYLHYLMTEGHLNQFEAAVVRIPIDKLDIHYAMTICKANYLYDGIISIYNRALSDFIGPLEDMLIALESFIGLDGVLSDCETAQGNKLLLYLQCCLLGQAYPFGNLPYDLAKTLPLKVYSEDRLQKLILICHQITVCPNVEYSTYLLNFIAHLLKIKSIMAPLDIISELIRSILSNSICEAHTSETERSIIEMLSMVDGLDETVILNLAEKASFMQVCAYFYMKRRQFHNLIQCYIADERNSPSVFIVIENLLSELSQDEHSEFLRFIRSSIVVLTKIDSYRTAELILNYFIDLLNDEQITGNDEYSLLYNCFLMLLDLLRHWLPIGSRSDKCLNLAVTYDLTSSIILLLEARMLIDRAFEFVFAKFIKELIRLSSSYHLQSQKGQWLSKLLLKILTLPESRLTENGGFMMYINDIIASIIEGGSEETELIIDTLFNHPTFRHSTYGKYSSSIKCIIEICHYEMVLLQSIIKCIEQESNESIKKIAVESTCRCTELILSNKCIFCSQPLSKSSIAYRCGHIMHMDCQPDTNDRRCLCDHFNRRTDIFDRRMQLNSNSCSKINSVLNIFDDRSMKLKLGPSRDS</sequence>
<dbReference type="PANTHER" id="PTHR12616:SF8">
    <property type="entry name" value="VACUOLAR PROTEIN SORTING-ASSOCIATED PROTEIN 8 HOMOLOG"/>
    <property type="match status" value="1"/>
</dbReference>
<dbReference type="STRING" id="318479.A0A158Q672"/>
<dbReference type="InterPro" id="IPR036322">
    <property type="entry name" value="WD40_repeat_dom_sf"/>
</dbReference>
<gene>
    <name evidence="2" type="ORF">DME_LOCUS2981</name>
</gene>
<evidence type="ECO:0000259" key="1">
    <source>
        <dbReference type="Pfam" id="PF12816"/>
    </source>
</evidence>
<dbReference type="GO" id="GO:0030897">
    <property type="term" value="C:HOPS complex"/>
    <property type="evidence" value="ECO:0007669"/>
    <property type="project" value="TreeGrafter"/>
</dbReference>
<name>A0A158Q672_DRAME</name>
<evidence type="ECO:0000313" key="4">
    <source>
        <dbReference type="Proteomes" id="UP000274756"/>
    </source>
</evidence>
<dbReference type="GO" id="GO:0005770">
    <property type="term" value="C:late endosome"/>
    <property type="evidence" value="ECO:0007669"/>
    <property type="project" value="TreeGrafter"/>
</dbReference>
<dbReference type="GO" id="GO:0006623">
    <property type="term" value="P:protein targeting to vacuole"/>
    <property type="evidence" value="ECO:0007669"/>
    <property type="project" value="InterPro"/>
</dbReference>
<dbReference type="Proteomes" id="UP000274756">
    <property type="component" value="Unassembled WGS sequence"/>
</dbReference>
<dbReference type="AlphaFoldDB" id="A0A158Q672"/>
<dbReference type="WBParaSite" id="DME_0000924401-mRNA-1">
    <property type="protein sequence ID" value="DME_0000924401-mRNA-1"/>
    <property type="gene ID" value="DME_0000924401"/>
</dbReference>
<dbReference type="PANTHER" id="PTHR12616">
    <property type="entry name" value="VACUOLAR PROTEIN SORTING VPS41"/>
    <property type="match status" value="1"/>
</dbReference>
<dbReference type="EMBL" id="UYYG01000094">
    <property type="protein sequence ID" value="VDN53008.1"/>
    <property type="molecule type" value="Genomic_DNA"/>
</dbReference>